<evidence type="ECO:0000256" key="1">
    <source>
        <dbReference type="ARBA" id="ARBA00004141"/>
    </source>
</evidence>
<comment type="caution">
    <text evidence="6">The sequence shown here is derived from an EMBL/GenBank/DDBJ whole genome shotgun (WGS) entry which is preliminary data.</text>
</comment>
<dbReference type="EMBL" id="JARK01000120">
    <property type="protein sequence ID" value="EYC42734.1"/>
    <property type="molecule type" value="Genomic_DNA"/>
</dbReference>
<dbReference type="AlphaFoldDB" id="A0A016WSD2"/>
<evidence type="ECO:0000256" key="4">
    <source>
        <dbReference type="ARBA" id="ARBA00023136"/>
    </source>
</evidence>
<dbReference type="Pfam" id="PF01027">
    <property type="entry name" value="Bax1-I"/>
    <property type="match status" value="1"/>
</dbReference>
<dbReference type="GO" id="GO:0016020">
    <property type="term" value="C:membrane"/>
    <property type="evidence" value="ECO:0007669"/>
    <property type="project" value="UniProtKB-SubCell"/>
</dbReference>
<evidence type="ECO:0000256" key="5">
    <source>
        <dbReference type="RuleBase" id="RU004379"/>
    </source>
</evidence>
<dbReference type="Proteomes" id="UP000024635">
    <property type="component" value="Unassembled WGS sequence"/>
</dbReference>
<comment type="caution">
    <text evidence="5">Lacks conserved residue(s) required for the propagation of feature annotation.</text>
</comment>
<evidence type="ECO:0000313" key="7">
    <source>
        <dbReference type="Proteomes" id="UP000024635"/>
    </source>
</evidence>
<evidence type="ECO:0000256" key="2">
    <source>
        <dbReference type="ARBA" id="ARBA00022692"/>
    </source>
</evidence>
<sequence length="173" mass="19432">MLPLVIEQSENITKLGRTAPRNSTPLAPVNNTGQVALFHTEHLDINIFFPDRNSNDLRTVSDLIFQAGDIKESWKLCHGARCIGIAYVLGMTMMFFGITALVACLTFRVTFLYTVYAAIGALLSMLYLAIDIQLIMGGRQFELSPEEYIFAAMQIFLDILNIFLFILQIFGKN</sequence>
<keyword evidence="2 5" id="KW-0812">Transmembrane</keyword>
<keyword evidence="4 5" id="KW-0472">Membrane</keyword>
<comment type="subcellular location">
    <subcellularLocation>
        <location evidence="1">Membrane</location>
        <topology evidence="1">Multi-pass membrane protein</topology>
    </subcellularLocation>
</comment>
<proteinExistence type="inferred from homology"/>
<name>A0A016WSD2_9BILA</name>
<protein>
    <submittedName>
        <fullName evidence="6">Uncharacterized protein</fullName>
    </submittedName>
</protein>
<evidence type="ECO:0000256" key="3">
    <source>
        <dbReference type="ARBA" id="ARBA00022989"/>
    </source>
</evidence>
<dbReference type="InterPro" id="IPR006214">
    <property type="entry name" value="Bax_inhibitor_1-related"/>
</dbReference>
<comment type="similarity">
    <text evidence="5">Belongs to the BI1 family.</text>
</comment>
<accession>A0A016WSD2</accession>
<feature type="transmembrane region" description="Helical" evidence="5">
    <location>
        <begin position="115"/>
        <end position="136"/>
    </location>
</feature>
<evidence type="ECO:0000313" key="6">
    <source>
        <dbReference type="EMBL" id="EYC42734.1"/>
    </source>
</evidence>
<keyword evidence="3 5" id="KW-1133">Transmembrane helix</keyword>
<feature type="transmembrane region" description="Helical" evidence="5">
    <location>
        <begin position="85"/>
        <end position="109"/>
    </location>
</feature>
<keyword evidence="7" id="KW-1185">Reference proteome</keyword>
<dbReference type="GO" id="GO:0005794">
    <property type="term" value="C:Golgi apparatus"/>
    <property type="evidence" value="ECO:0007669"/>
    <property type="project" value="TreeGrafter"/>
</dbReference>
<dbReference type="GO" id="GO:2001234">
    <property type="term" value="P:negative regulation of apoptotic signaling pathway"/>
    <property type="evidence" value="ECO:0007669"/>
    <property type="project" value="TreeGrafter"/>
</dbReference>
<dbReference type="PANTHER" id="PTHR23291">
    <property type="entry name" value="BAX INHIBITOR-RELATED"/>
    <property type="match status" value="1"/>
</dbReference>
<dbReference type="PANTHER" id="PTHR23291:SF127">
    <property type="entry name" value="PROTEIN LIFEGUARD 1-LIKE"/>
    <property type="match status" value="1"/>
</dbReference>
<reference evidence="7" key="1">
    <citation type="journal article" date="2015" name="Nat. Genet.">
        <title>The genome and transcriptome of the zoonotic hookworm Ancylostoma ceylanicum identify infection-specific gene families.</title>
        <authorList>
            <person name="Schwarz E.M."/>
            <person name="Hu Y."/>
            <person name="Antoshechkin I."/>
            <person name="Miller M.M."/>
            <person name="Sternberg P.W."/>
            <person name="Aroian R.V."/>
        </authorList>
    </citation>
    <scope>NUCLEOTIDE SEQUENCE</scope>
    <source>
        <strain evidence="7">HY135</strain>
    </source>
</reference>
<dbReference type="GO" id="GO:0005783">
    <property type="term" value="C:endoplasmic reticulum"/>
    <property type="evidence" value="ECO:0007669"/>
    <property type="project" value="TreeGrafter"/>
</dbReference>
<gene>
    <name evidence="6" type="primary">Acey_s0520.g2850</name>
    <name evidence="6" type="ORF">Y032_0520g2850</name>
</gene>
<feature type="transmembrane region" description="Helical" evidence="5">
    <location>
        <begin position="148"/>
        <end position="170"/>
    </location>
</feature>
<organism evidence="6 7">
    <name type="scientific">Ancylostoma ceylanicum</name>
    <dbReference type="NCBI Taxonomy" id="53326"/>
    <lineage>
        <taxon>Eukaryota</taxon>
        <taxon>Metazoa</taxon>
        <taxon>Ecdysozoa</taxon>
        <taxon>Nematoda</taxon>
        <taxon>Chromadorea</taxon>
        <taxon>Rhabditida</taxon>
        <taxon>Rhabditina</taxon>
        <taxon>Rhabditomorpha</taxon>
        <taxon>Strongyloidea</taxon>
        <taxon>Ancylostomatidae</taxon>
        <taxon>Ancylostomatinae</taxon>
        <taxon>Ancylostoma</taxon>
    </lineage>
</organism>
<dbReference type="OrthoDB" id="7933078at2759"/>